<dbReference type="InterPro" id="IPR052727">
    <property type="entry name" value="Rab4/Rab5_effector"/>
</dbReference>
<comment type="caution">
    <text evidence="2">The sequence shown here is derived from an EMBL/GenBank/DDBJ whole genome shotgun (WGS) entry which is preliminary data.</text>
</comment>
<accession>A0A6A4BS62</accession>
<organism evidence="2 3">
    <name type="scientific">Phytophthora rubi</name>
    <dbReference type="NCBI Taxonomy" id="129364"/>
    <lineage>
        <taxon>Eukaryota</taxon>
        <taxon>Sar</taxon>
        <taxon>Stramenopiles</taxon>
        <taxon>Oomycota</taxon>
        <taxon>Peronosporomycetes</taxon>
        <taxon>Peronosporales</taxon>
        <taxon>Peronosporaceae</taxon>
        <taxon>Phytophthora</taxon>
    </lineage>
</organism>
<name>A0A6A4BS62_9STRA</name>
<evidence type="ECO:0000313" key="3">
    <source>
        <dbReference type="Proteomes" id="UP000434957"/>
    </source>
</evidence>
<dbReference type="InterPro" id="IPR023393">
    <property type="entry name" value="START-like_dom_sf"/>
</dbReference>
<dbReference type="Gene3D" id="3.30.530.20">
    <property type="match status" value="1"/>
</dbReference>
<evidence type="ECO:0000313" key="4">
    <source>
        <dbReference type="Proteomes" id="UP000435112"/>
    </source>
</evidence>
<evidence type="ECO:0000313" key="1">
    <source>
        <dbReference type="EMBL" id="KAE8968925.1"/>
    </source>
</evidence>
<dbReference type="EMBL" id="QXFT01004459">
    <property type="protein sequence ID" value="KAE9277857.1"/>
    <property type="molecule type" value="Genomic_DNA"/>
</dbReference>
<keyword evidence="3" id="KW-1185">Reference proteome</keyword>
<proteinExistence type="predicted"/>
<dbReference type="PANTHER" id="PTHR13510">
    <property type="entry name" value="FYVE-FINGER-CONTAINING RAB5 EFFECTOR PROTEIN RABENOSYN-5-RELATED"/>
    <property type="match status" value="1"/>
</dbReference>
<dbReference type="Proteomes" id="UP000435112">
    <property type="component" value="Unassembled WGS sequence"/>
</dbReference>
<dbReference type="PANTHER" id="PTHR13510:SF44">
    <property type="entry name" value="RABENOSYN-5"/>
    <property type="match status" value="1"/>
</dbReference>
<dbReference type="AlphaFoldDB" id="A0A6A4BS62"/>
<gene>
    <name evidence="1" type="ORF">PR002_g27590</name>
    <name evidence="2" type="ORF">PR003_g28674</name>
</gene>
<dbReference type="EMBL" id="QXFU01004409">
    <property type="protein sequence ID" value="KAE8968925.1"/>
    <property type="molecule type" value="Genomic_DNA"/>
</dbReference>
<sequence>MNRISAWTQLDKLALNSLSNGQGHTEQQQERRSWVKTARIAGYAGGSCGTAIESTGTTLDSNGKRVCYFFKHSVEIEGVPEFRKHGLVRLRTSSCRIVRPYDNQGEVRVYFLGYCNSGGHFSSSASTQLFCEVMLDTAQLVEESYMKKMAWFVHVHARR</sequence>
<protein>
    <submittedName>
        <fullName evidence="2">Uncharacterized protein</fullName>
    </submittedName>
</protein>
<reference evidence="2 3" key="1">
    <citation type="submission" date="2018-08" db="EMBL/GenBank/DDBJ databases">
        <title>Genomic investigation of the strawberry pathogen Phytophthora fragariae indicates pathogenicity is determined by transcriptional variation in three key races.</title>
        <authorList>
            <person name="Adams T.M."/>
            <person name="Armitage A.D."/>
            <person name="Sobczyk M.K."/>
            <person name="Bates H.J."/>
            <person name="Dunwell J.M."/>
            <person name="Nellist C.F."/>
            <person name="Harrison R.J."/>
        </authorList>
    </citation>
    <scope>NUCLEOTIDE SEQUENCE [LARGE SCALE GENOMIC DNA]</scope>
    <source>
        <strain evidence="1 4">SCRP324</strain>
        <strain evidence="2 3">SCRP333</strain>
    </source>
</reference>
<dbReference type="Proteomes" id="UP000434957">
    <property type="component" value="Unassembled WGS sequence"/>
</dbReference>
<evidence type="ECO:0000313" key="2">
    <source>
        <dbReference type="EMBL" id="KAE9277857.1"/>
    </source>
</evidence>